<dbReference type="SFLD" id="SFLDG01136">
    <property type="entry name" value="C1.6:_Phosphoserine_Phosphatas"/>
    <property type="match status" value="1"/>
</dbReference>
<dbReference type="Proteomes" id="UP001597277">
    <property type="component" value="Unassembled WGS sequence"/>
</dbReference>
<comment type="catalytic activity">
    <reaction evidence="11">
        <text>O-phospho-L-serine + H2O = L-serine + phosphate</text>
        <dbReference type="Rhea" id="RHEA:21208"/>
        <dbReference type="ChEBI" id="CHEBI:15377"/>
        <dbReference type="ChEBI" id="CHEBI:33384"/>
        <dbReference type="ChEBI" id="CHEBI:43474"/>
        <dbReference type="ChEBI" id="CHEBI:57524"/>
        <dbReference type="EC" id="3.1.3.3"/>
    </reaction>
</comment>
<dbReference type="SUPFAM" id="SSF56784">
    <property type="entry name" value="HAD-like"/>
    <property type="match status" value="1"/>
</dbReference>
<proteinExistence type="inferred from homology"/>
<evidence type="ECO:0000256" key="1">
    <source>
        <dbReference type="ARBA" id="ARBA00001946"/>
    </source>
</evidence>
<evidence type="ECO:0000256" key="2">
    <source>
        <dbReference type="ARBA" id="ARBA00005135"/>
    </source>
</evidence>
<dbReference type="RefSeq" id="WP_388005820.1">
    <property type="nucleotide sequence ID" value="NZ_JBHUEE010000004.1"/>
</dbReference>
<comment type="similarity">
    <text evidence="3">Belongs to the HAD-like hydrolase superfamily. SerB family.</text>
</comment>
<dbReference type="SFLD" id="SFLDG01137">
    <property type="entry name" value="C1.6.1:_Phosphoserine_Phosphat"/>
    <property type="match status" value="1"/>
</dbReference>
<dbReference type="Gene3D" id="3.40.50.1000">
    <property type="entry name" value="HAD superfamily/HAD-like"/>
    <property type="match status" value="1"/>
</dbReference>
<keyword evidence="5" id="KW-0028">Amino-acid biosynthesis</keyword>
<keyword evidence="8" id="KW-0460">Magnesium</keyword>
<dbReference type="PANTHER" id="PTHR43344:SF2">
    <property type="entry name" value="PHOSPHOSERINE PHOSPHATASE"/>
    <property type="match status" value="1"/>
</dbReference>
<name>A0ABW4L3Y2_9MICO</name>
<keyword evidence="7 13" id="KW-0378">Hydrolase</keyword>
<evidence type="ECO:0000256" key="10">
    <source>
        <dbReference type="ARBA" id="ARBA00031693"/>
    </source>
</evidence>
<comment type="catalytic activity">
    <reaction evidence="12">
        <text>O-phospho-D-serine + H2O = D-serine + phosphate</text>
        <dbReference type="Rhea" id="RHEA:24873"/>
        <dbReference type="ChEBI" id="CHEBI:15377"/>
        <dbReference type="ChEBI" id="CHEBI:35247"/>
        <dbReference type="ChEBI" id="CHEBI:43474"/>
        <dbReference type="ChEBI" id="CHEBI:58680"/>
        <dbReference type="EC" id="3.1.3.3"/>
    </reaction>
</comment>
<evidence type="ECO:0000256" key="3">
    <source>
        <dbReference type="ARBA" id="ARBA00009184"/>
    </source>
</evidence>
<dbReference type="SFLD" id="SFLDS00003">
    <property type="entry name" value="Haloacid_Dehalogenase"/>
    <property type="match status" value="1"/>
</dbReference>
<organism evidence="13 14">
    <name type="scientific">Georgenia deserti</name>
    <dbReference type="NCBI Taxonomy" id="2093781"/>
    <lineage>
        <taxon>Bacteria</taxon>
        <taxon>Bacillati</taxon>
        <taxon>Actinomycetota</taxon>
        <taxon>Actinomycetes</taxon>
        <taxon>Micrococcales</taxon>
        <taxon>Bogoriellaceae</taxon>
        <taxon>Georgenia</taxon>
    </lineage>
</organism>
<dbReference type="InterPro" id="IPR050582">
    <property type="entry name" value="HAD-like_SerB"/>
</dbReference>
<evidence type="ECO:0000256" key="6">
    <source>
        <dbReference type="ARBA" id="ARBA00022723"/>
    </source>
</evidence>
<evidence type="ECO:0000256" key="8">
    <source>
        <dbReference type="ARBA" id="ARBA00022842"/>
    </source>
</evidence>
<evidence type="ECO:0000256" key="12">
    <source>
        <dbReference type="ARBA" id="ARBA00048523"/>
    </source>
</evidence>
<keyword evidence="14" id="KW-1185">Reference proteome</keyword>
<dbReference type="InterPro" id="IPR036412">
    <property type="entry name" value="HAD-like_sf"/>
</dbReference>
<reference evidence="14" key="1">
    <citation type="journal article" date="2019" name="Int. J. Syst. Evol. Microbiol.">
        <title>The Global Catalogue of Microorganisms (GCM) 10K type strain sequencing project: providing services to taxonomists for standard genome sequencing and annotation.</title>
        <authorList>
            <consortium name="The Broad Institute Genomics Platform"/>
            <consortium name="The Broad Institute Genome Sequencing Center for Infectious Disease"/>
            <person name="Wu L."/>
            <person name="Ma J."/>
        </authorList>
    </citation>
    <scope>NUCLEOTIDE SEQUENCE [LARGE SCALE GENOMIC DNA]</scope>
    <source>
        <strain evidence="14">JCM 17130</strain>
    </source>
</reference>
<evidence type="ECO:0000256" key="9">
    <source>
        <dbReference type="ARBA" id="ARBA00023299"/>
    </source>
</evidence>
<dbReference type="PANTHER" id="PTHR43344">
    <property type="entry name" value="PHOSPHOSERINE PHOSPHATASE"/>
    <property type="match status" value="1"/>
</dbReference>
<evidence type="ECO:0000256" key="5">
    <source>
        <dbReference type="ARBA" id="ARBA00022605"/>
    </source>
</evidence>
<dbReference type="NCBIfam" id="TIGR01488">
    <property type="entry name" value="HAD-SF-IB"/>
    <property type="match status" value="1"/>
</dbReference>
<sequence length="308" mass="31631">MSQPSPRTDDSPVVTVGLVSPRPLPDSLLAHARTAVGAVAGHVTTAQTSRADWFGRALTGDLRPGTDPASVLAELRGPATALGVDVAVTSGRLAQAGPALVVTDVDSTLITAEVIELLARHAGTWEEVAAVTERAMRGELDFAASLRERVAALKGLPVGVLDQVRGAVELTPGARELVAAVHADGGAVGVVSGGFAEIVEPLAAELGIEHVVANRLEMAEGRLTGRTYGPVIDRSAKRRHLQEWAAEDGVPIEQTVALGDGANDLDMLAAAGLGVAFCAKPVVVEQADAAISFPRLDAVLGLLGLEGE</sequence>
<comment type="pathway">
    <text evidence="2">Amino-acid biosynthesis; L-serine biosynthesis; L-serine from 3-phospho-D-glycerate: step 3/3.</text>
</comment>
<dbReference type="NCBIfam" id="TIGR00338">
    <property type="entry name" value="serB"/>
    <property type="match status" value="1"/>
</dbReference>
<accession>A0ABW4L3Y2</accession>
<protein>
    <recommendedName>
        <fullName evidence="4">phosphoserine phosphatase</fullName>
        <ecNumber evidence="4">3.1.3.3</ecNumber>
    </recommendedName>
    <alternativeName>
        <fullName evidence="10">O-phosphoserine phosphohydrolase</fullName>
    </alternativeName>
</protein>
<dbReference type="GO" id="GO:0016787">
    <property type="term" value="F:hydrolase activity"/>
    <property type="evidence" value="ECO:0007669"/>
    <property type="project" value="UniProtKB-KW"/>
</dbReference>
<keyword evidence="9" id="KW-0718">Serine biosynthesis</keyword>
<dbReference type="InterPro" id="IPR023214">
    <property type="entry name" value="HAD_sf"/>
</dbReference>
<dbReference type="InterPro" id="IPR004469">
    <property type="entry name" value="PSP"/>
</dbReference>
<comment type="caution">
    <text evidence="13">The sequence shown here is derived from an EMBL/GenBank/DDBJ whole genome shotgun (WGS) entry which is preliminary data.</text>
</comment>
<dbReference type="Pfam" id="PF12710">
    <property type="entry name" value="HAD"/>
    <property type="match status" value="1"/>
</dbReference>
<evidence type="ECO:0000256" key="7">
    <source>
        <dbReference type="ARBA" id="ARBA00022801"/>
    </source>
</evidence>
<gene>
    <name evidence="13" type="primary">serB</name>
    <name evidence="13" type="ORF">ACFSE6_09860</name>
</gene>
<comment type="cofactor">
    <cofactor evidence="1">
        <name>Mg(2+)</name>
        <dbReference type="ChEBI" id="CHEBI:18420"/>
    </cofactor>
</comment>
<evidence type="ECO:0000256" key="11">
    <source>
        <dbReference type="ARBA" id="ARBA00048138"/>
    </source>
</evidence>
<dbReference type="SFLD" id="SFLDF00029">
    <property type="entry name" value="phosphoserine_phosphatase"/>
    <property type="match status" value="1"/>
</dbReference>
<dbReference type="EC" id="3.1.3.3" evidence="4"/>
<evidence type="ECO:0000313" key="14">
    <source>
        <dbReference type="Proteomes" id="UP001597277"/>
    </source>
</evidence>
<evidence type="ECO:0000313" key="13">
    <source>
        <dbReference type="EMBL" id="MFD1718141.1"/>
    </source>
</evidence>
<keyword evidence="6" id="KW-0479">Metal-binding</keyword>
<dbReference type="EMBL" id="JBHUEE010000004">
    <property type="protein sequence ID" value="MFD1718141.1"/>
    <property type="molecule type" value="Genomic_DNA"/>
</dbReference>
<evidence type="ECO:0000256" key="4">
    <source>
        <dbReference type="ARBA" id="ARBA00012640"/>
    </source>
</evidence>